<organism evidence="2 3">
    <name type="scientific">Streptomyces flaveolus</name>
    <dbReference type="NCBI Taxonomy" id="67297"/>
    <lineage>
        <taxon>Bacteria</taxon>
        <taxon>Bacillati</taxon>
        <taxon>Actinomycetota</taxon>
        <taxon>Actinomycetes</taxon>
        <taxon>Kitasatosporales</taxon>
        <taxon>Streptomycetaceae</taxon>
        <taxon>Streptomyces</taxon>
    </lineage>
</organism>
<evidence type="ECO:0000313" key="2">
    <source>
        <dbReference type="EMBL" id="MER6908992.1"/>
    </source>
</evidence>
<dbReference type="CDD" id="cd07043">
    <property type="entry name" value="STAS_anti-anti-sigma_factors"/>
    <property type="match status" value="1"/>
</dbReference>
<dbReference type="InterPro" id="IPR002645">
    <property type="entry name" value="STAS_dom"/>
</dbReference>
<evidence type="ECO:0000313" key="3">
    <source>
        <dbReference type="Proteomes" id="UP001490330"/>
    </source>
</evidence>
<dbReference type="Gene3D" id="3.30.750.24">
    <property type="entry name" value="STAS domain"/>
    <property type="match status" value="1"/>
</dbReference>
<dbReference type="EMBL" id="JBEPCV010000055">
    <property type="protein sequence ID" value="MER6908992.1"/>
    <property type="molecule type" value="Genomic_DNA"/>
</dbReference>
<keyword evidence="3" id="KW-1185">Reference proteome</keyword>
<evidence type="ECO:0000259" key="1">
    <source>
        <dbReference type="PROSITE" id="PS50801"/>
    </source>
</evidence>
<dbReference type="InterPro" id="IPR058548">
    <property type="entry name" value="MlaB-like_STAS"/>
</dbReference>
<name>A0ABV1VR86_9ACTN</name>
<reference evidence="2 3" key="1">
    <citation type="submission" date="2024-06" db="EMBL/GenBank/DDBJ databases">
        <title>The Natural Products Discovery Center: Release of the First 8490 Sequenced Strains for Exploring Actinobacteria Biosynthetic Diversity.</title>
        <authorList>
            <person name="Kalkreuter E."/>
            <person name="Kautsar S.A."/>
            <person name="Yang D."/>
            <person name="Bader C.D."/>
            <person name="Teijaro C.N."/>
            <person name="Fluegel L."/>
            <person name="Davis C.M."/>
            <person name="Simpson J.R."/>
            <person name="Lauterbach L."/>
            <person name="Steele A.D."/>
            <person name="Gui C."/>
            <person name="Meng S."/>
            <person name="Li G."/>
            <person name="Viehrig K."/>
            <person name="Ye F."/>
            <person name="Su P."/>
            <person name="Kiefer A.F."/>
            <person name="Nichols A."/>
            <person name="Cepeda A.J."/>
            <person name="Yan W."/>
            <person name="Fan B."/>
            <person name="Jiang Y."/>
            <person name="Adhikari A."/>
            <person name="Zheng C.-J."/>
            <person name="Schuster L."/>
            <person name="Cowan T.M."/>
            <person name="Smanski M.J."/>
            <person name="Chevrette M.G."/>
            <person name="De Carvalho L.P.S."/>
            <person name="Shen B."/>
        </authorList>
    </citation>
    <scope>NUCLEOTIDE SEQUENCE [LARGE SCALE GENOMIC DNA]</scope>
    <source>
        <strain evidence="2 3">NPDC000632</strain>
    </source>
</reference>
<comment type="caution">
    <text evidence="2">The sequence shown here is derived from an EMBL/GenBank/DDBJ whole genome shotgun (WGS) entry which is preliminary data.</text>
</comment>
<feature type="domain" description="STAS" evidence="1">
    <location>
        <begin position="1"/>
        <end position="102"/>
    </location>
</feature>
<protein>
    <submittedName>
        <fullName evidence="2">STAS domain-containing protein</fullName>
    </submittedName>
</protein>
<dbReference type="PANTHER" id="PTHR33495:SF2">
    <property type="entry name" value="ANTI-SIGMA FACTOR ANTAGONIST TM_1081-RELATED"/>
    <property type="match status" value="1"/>
</dbReference>
<gene>
    <name evidence="2" type="ORF">ABT322_35740</name>
</gene>
<dbReference type="PROSITE" id="PS50801">
    <property type="entry name" value="STAS"/>
    <property type="match status" value="1"/>
</dbReference>
<proteinExistence type="predicted"/>
<dbReference type="SUPFAM" id="SSF52091">
    <property type="entry name" value="SpoIIaa-like"/>
    <property type="match status" value="1"/>
</dbReference>
<sequence length="102" mass="10596">MSSAVEAGRTVVTVTGEVDHVSAVRLAGVLEAAALSGTGDIRVDFSRVGFCDCSGLNTLLAARNHCQDLGIRFSLSEPVTLPVARLFQLTGAGPLLLKQQTA</sequence>
<dbReference type="PANTHER" id="PTHR33495">
    <property type="entry name" value="ANTI-SIGMA FACTOR ANTAGONIST TM_1081-RELATED-RELATED"/>
    <property type="match status" value="1"/>
</dbReference>
<dbReference type="Pfam" id="PF13466">
    <property type="entry name" value="STAS_2"/>
    <property type="match status" value="1"/>
</dbReference>
<dbReference type="RefSeq" id="WP_350815279.1">
    <property type="nucleotide sequence ID" value="NZ_JBEPCV010000055.1"/>
</dbReference>
<dbReference type="InterPro" id="IPR036513">
    <property type="entry name" value="STAS_dom_sf"/>
</dbReference>
<accession>A0ABV1VR86</accession>
<dbReference type="Proteomes" id="UP001490330">
    <property type="component" value="Unassembled WGS sequence"/>
</dbReference>